<dbReference type="Proteomes" id="UP000316443">
    <property type="component" value="Unassembled WGS sequence"/>
</dbReference>
<accession>A0A551X431</accession>
<dbReference type="InterPro" id="IPR003807">
    <property type="entry name" value="DUF202"/>
</dbReference>
<name>A0A551X431_MICAE</name>
<sequence length="137" mass="14733">MDSLPPRDPPNLANELARERSRAAAERTLMAWIRTSLSLISFGVGIHGIINAIHEGLGGKNAPPIGITRLTGIAFVALGTIAIVTATLEHPKELRRIQRGDFYRPRNLSLGMIVAGSLCAIGLFALIGLVIQVYLVK</sequence>
<keyword evidence="2 5" id="KW-0812">Transmembrane</keyword>
<dbReference type="EMBL" id="SFCA01000240">
    <property type="protein sequence ID" value="TRT43474.1"/>
    <property type="molecule type" value="Genomic_DNA"/>
</dbReference>
<evidence type="ECO:0000313" key="7">
    <source>
        <dbReference type="EMBL" id="TRT43474.1"/>
    </source>
</evidence>
<dbReference type="GO" id="GO:0012505">
    <property type="term" value="C:endomembrane system"/>
    <property type="evidence" value="ECO:0007669"/>
    <property type="project" value="UniProtKB-SubCell"/>
</dbReference>
<evidence type="ECO:0000256" key="4">
    <source>
        <dbReference type="ARBA" id="ARBA00023136"/>
    </source>
</evidence>
<comment type="caution">
    <text evidence="7">The sequence shown here is derived from an EMBL/GenBank/DDBJ whole genome shotgun (WGS) entry which is preliminary data.</text>
</comment>
<evidence type="ECO:0000256" key="1">
    <source>
        <dbReference type="ARBA" id="ARBA00004127"/>
    </source>
</evidence>
<dbReference type="Pfam" id="PF02656">
    <property type="entry name" value="DUF202"/>
    <property type="match status" value="1"/>
</dbReference>
<protein>
    <submittedName>
        <fullName evidence="7">DUF202 domain-containing protein</fullName>
    </submittedName>
</protein>
<organism evidence="7 8">
    <name type="scientific">Microcystis aeruginosa Ma_QC_C_20070703_M131</name>
    <dbReference type="NCBI Taxonomy" id="2486263"/>
    <lineage>
        <taxon>Bacteria</taxon>
        <taxon>Bacillati</taxon>
        <taxon>Cyanobacteriota</taxon>
        <taxon>Cyanophyceae</taxon>
        <taxon>Oscillatoriophycideae</taxon>
        <taxon>Chroococcales</taxon>
        <taxon>Microcystaceae</taxon>
        <taxon>Microcystis</taxon>
    </lineage>
</organism>
<comment type="subcellular location">
    <subcellularLocation>
        <location evidence="1">Endomembrane system</location>
        <topology evidence="1">Multi-pass membrane protein</topology>
    </subcellularLocation>
</comment>
<dbReference type="AlphaFoldDB" id="A0A551X431"/>
<feature type="domain" description="DUF202" evidence="6">
    <location>
        <begin position="20"/>
        <end position="90"/>
    </location>
</feature>
<feature type="transmembrane region" description="Helical" evidence="5">
    <location>
        <begin position="29"/>
        <end position="50"/>
    </location>
</feature>
<feature type="transmembrane region" description="Helical" evidence="5">
    <location>
        <begin position="70"/>
        <end position="88"/>
    </location>
</feature>
<evidence type="ECO:0000256" key="2">
    <source>
        <dbReference type="ARBA" id="ARBA00022692"/>
    </source>
</evidence>
<keyword evidence="4 5" id="KW-0472">Membrane</keyword>
<feature type="transmembrane region" description="Helical" evidence="5">
    <location>
        <begin position="108"/>
        <end position="135"/>
    </location>
</feature>
<proteinExistence type="predicted"/>
<evidence type="ECO:0000259" key="6">
    <source>
        <dbReference type="Pfam" id="PF02656"/>
    </source>
</evidence>
<keyword evidence="3 5" id="KW-1133">Transmembrane helix</keyword>
<evidence type="ECO:0000313" key="8">
    <source>
        <dbReference type="Proteomes" id="UP000316443"/>
    </source>
</evidence>
<evidence type="ECO:0000256" key="5">
    <source>
        <dbReference type="SAM" id="Phobius"/>
    </source>
</evidence>
<gene>
    <name evidence="7" type="ORF">EWV85_22020</name>
</gene>
<reference evidence="7 8" key="1">
    <citation type="submission" date="2019-01" db="EMBL/GenBank/DDBJ databases">
        <title>Coherence of Microcystis species and biogeography revealed through population genomics.</title>
        <authorList>
            <person name="Perez-Carrascal O.M."/>
            <person name="Terrat Y."/>
            <person name="Giani A."/>
            <person name="Fortin N."/>
            <person name="Tromas N."/>
            <person name="Shapiro B.J."/>
        </authorList>
    </citation>
    <scope>NUCLEOTIDE SEQUENCE [LARGE SCALE GENOMIC DNA]</scope>
    <source>
        <strain evidence="7">Ma_QC_C_20070703_M131</strain>
    </source>
</reference>
<evidence type="ECO:0000256" key="3">
    <source>
        <dbReference type="ARBA" id="ARBA00022989"/>
    </source>
</evidence>